<dbReference type="InterPro" id="IPR005674">
    <property type="entry name" value="CocE/Ser_esterase"/>
</dbReference>
<dbReference type="GO" id="GO:0016787">
    <property type="term" value="F:hydrolase activity"/>
    <property type="evidence" value="ECO:0007669"/>
    <property type="project" value="UniProtKB-KW"/>
</dbReference>
<evidence type="ECO:0000313" key="3">
    <source>
        <dbReference type="EMBL" id="GAA5092204.1"/>
    </source>
</evidence>
<gene>
    <name evidence="3" type="ORF">GCM10025760_20520</name>
</gene>
<dbReference type="NCBIfam" id="TIGR00976">
    <property type="entry name" value="CocE_NonD"/>
    <property type="match status" value="1"/>
</dbReference>
<dbReference type="Gene3D" id="2.60.120.260">
    <property type="entry name" value="Galactose-binding domain-like"/>
    <property type="match status" value="1"/>
</dbReference>
<feature type="domain" description="Xaa-Pro dipeptidyl-peptidase C-terminal" evidence="2">
    <location>
        <begin position="272"/>
        <end position="506"/>
    </location>
</feature>
<dbReference type="EMBL" id="BAABKZ010000002">
    <property type="protein sequence ID" value="GAA5092204.1"/>
    <property type="molecule type" value="Genomic_DNA"/>
</dbReference>
<dbReference type="RefSeq" id="WP_194414780.1">
    <property type="nucleotide sequence ID" value="NZ_BAABKZ010000002.1"/>
</dbReference>
<evidence type="ECO:0000313" key="4">
    <source>
        <dbReference type="Proteomes" id="UP001501407"/>
    </source>
</evidence>
<comment type="caution">
    <text evidence="3">The sequence shown here is derived from an EMBL/GenBank/DDBJ whole genome shotgun (WGS) entry which is preliminary data.</text>
</comment>
<dbReference type="Gene3D" id="1.10.3020.20">
    <property type="match status" value="1"/>
</dbReference>
<evidence type="ECO:0000256" key="1">
    <source>
        <dbReference type="ARBA" id="ARBA00022801"/>
    </source>
</evidence>
<dbReference type="Gene3D" id="3.40.50.1820">
    <property type="entry name" value="alpha/beta hydrolase"/>
    <property type="match status" value="1"/>
</dbReference>
<dbReference type="SUPFAM" id="SSF53474">
    <property type="entry name" value="alpha/beta-Hydrolases"/>
    <property type="match status" value="1"/>
</dbReference>
<dbReference type="PANTHER" id="PTHR43056">
    <property type="entry name" value="PEPTIDASE S9 PROLYL OLIGOPEPTIDASE"/>
    <property type="match status" value="1"/>
</dbReference>
<keyword evidence="1 3" id="KW-0378">Hydrolase</keyword>
<dbReference type="InterPro" id="IPR000383">
    <property type="entry name" value="Xaa-Pro-like_dom"/>
</dbReference>
<reference evidence="4" key="1">
    <citation type="journal article" date="2019" name="Int. J. Syst. Evol. Microbiol.">
        <title>The Global Catalogue of Microorganisms (GCM) 10K type strain sequencing project: providing services to taxonomists for standard genome sequencing and annotation.</title>
        <authorList>
            <consortium name="The Broad Institute Genomics Platform"/>
            <consortium name="The Broad Institute Genome Sequencing Center for Infectious Disease"/>
            <person name="Wu L."/>
            <person name="Ma J."/>
        </authorList>
    </citation>
    <scope>NUCLEOTIDE SEQUENCE [LARGE SCALE GENOMIC DNA]</scope>
    <source>
        <strain evidence="4">JCM 18959</strain>
    </source>
</reference>
<evidence type="ECO:0000259" key="2">
    <source>
        <dbReference type="SMART" id="SM00939"/>
    </source>
</evidence>
<dbReference type="SMART" id="SM00939">
    <property type="entry name" value="PepX_C"/>
    <property type="match status" value="1"/>
</dbReference>
<accession>A0ABP9M6Z6</accession>
<dbReference type="InterPro" id="IPR029058">
    <property type="entry name" value="AB_hydrolase_fold"/>
</dbReference>
<dbReference type="InterPro" id="IPR008979">
    <property type="entry name" value="Galactose-bd-like_sf"/>
</dbReference>
<dbReference type="SUPFAM" id="SSF49785">
    <property type="entry name" value="Galactose-binding domain-like"/>
    <property type="match status" value="1"/>
</dbReference>
<organism evidence="3 4">
    <name type="scientific">Microbacterium yannicii</name>
    <dbReference type="NCBI Taxonomy" id="671622"/>
    <lineage>
        <taxon>Bacteria</taxon>
        <taxon>Bacillati</taxon>
        <taxon>Actinomycetota</taxon>
        <taxon>Actinomycetes</taxon>
        <taxon>Micrococcales</taxon>
        <taxon>Microbacteriaceae</taxon>
        <taxon>Microbacterium</taxon>
    </lineage>
</organism>
<dbReference type="InterPro" id="IPR050585">
    <property type="entry name" value="Xaa-Pro_dipeptidyl-ppase/CocE"/>
</dbReference>
<dbReference type="Pfam" id="PF08530">
    <property type="entry name" value="PepX_C"/>
    <property type="match status" value="1"/>
</dbReference>
<name>A0ABP9M6Z6_9MICO</name>
<dbReference type="PANTHER" id="PTHR43056:SF10">
    <property type="entry name" value="COCE_NOND FAMILY, PUTATIVE (AFU_ORTHOLOGUE AFUA_7G00600)-RELATED"/>
    <property type="match status" value="1"/>
</dbReference>
<keyword evidence="4" id="KW-1185">Reference proteome</keyword>
<sequence>MIIERDVALRGTQGELILVDVFRPDAGGEVPVIVTMSPYGKDVPWQDRFPLYEQTDPGDEAVWETPFPAWWVERGYAVVRADSPGTGKSPGTADLLGPSEVQAYVDVIEWAGTRPWSNGKVGALGISWLAMLQWHAAARRPPHLAAIIPWEGSSDVYREFLRHGGILSNAFVDFWWRKQIEPQLPSPGGPIALLEEARARENLDDWYEERSPDLERIELPILASGNWGSLVLHQRGILEGIGRAASVVKQLVITSGTHIGPFYEDWAKERQERFLDRWLKGIDNGAEHDPPVRLAIRDRDAFFWRDEDEWPLARTRWTPLHLDVAARGLVEDAPQTADSLDFPSDGRVAFRYTPASETELTGPASLRLWVSSTAHDVDVFVHVHLEAPDGHRYSGIGPQGSPIPLAMGWLRASHRERDEQRSEPFRPVHRHRRLLPLVPGEPVCLDIEIWPTSIVIPEGHALVVEIRGSDDDLGVFAHNDPHDRDPRRFSGITTIHTGGSFDSHLLAPVVPPRDGET</sequence>
<proteinExistence type="predicted"/>
<protein>
    <submittedName>
        <fullName evidence="3">CocE/NonD family hydrolase</fullName>
    </submittedName>
</protein>
<dbReference type="Pfam" id="PF02129">
    <property type="entry name" value="Peptidase_S15"/>
    <property type="match status" value="1"/>
</dbReference>
<dbReference type="InterPro" id="IPR013736">
    <property type="entry name" value="Xaa-Pro_dipept_C"/>
</dbReference>
<dbReference type="Proteomes" id="UP001501407">
    <property type="component" value="Unassembled WGS sequence"/>
</dbReference>